<evidence type="ECO:0000256" key="1">
    <source>
        <dbReference type="SAM" id="MobiDB-lite"/>
    </source>
</evidence>
<gene>
    <name evidence="2" type="ORF">OC846_006798</name>
</gene>
<keyword evidence="3" id="KW-1185">Reference proteome</keyword>
<evidence type="ECO:0000313" key="3">
    <source>
        <dbReference type="Proteomes" id="UP001176517"/>
    </source>
</evidence>
<protein>
    <submittedName>
        <fullName evidence="2">Uncharacterized protein</fullName>
    </submittedName>
</protein>
<evidence type="ECO:0000313" key="2">
    <source>
        <dbReference type="EMBL" id="KAK0542232.1"/>
    </source>
</evidence>
<reference evidence="2" key="1">
    <citation type="journal article" date="2023" name="PhytoFront">
        <title>Draft Genome Resources of Seven Strains of Tilletia horrida, Causal Agent of Kernel Smut of Rice.</title>
        <authorList>
            <person name="Khanal S."/>
            <person name="Antony Babu S."/>
            <person name="Zhou X.G."/>
        </authorList>
    </citation>
    <scope>NUCLEOTIDE SEQUENCE</scope>
    <source>
        <strain evidence="2">TX6</strain>
    </source>
</reference>
<proteinExistence type="predicted"/>
<dbReference type="Proteomes" id="UP001176517">
    <property type="component" value="Unassembled WGS sequence"/>
</dbReference>
<organism evidence="2 3">
    <name type="scientific">Tilletia horrida</name>
    <dbReference type="NCBI Taxonomy" id="155126"/>
    <lineage>
        <taxon>Eukaryota</taxon>
        <taxon>Fungi</taxon>
        <taxon>Dikarya</taxon>
        <taxon>Basidiomycota</taxon>
        <taxon>Ustilaginomycotina</taxon>
        <taxon>Exobasidiomycetes</taxon>
        <taxon>Tilletiales</taxon>
        <taxon>Tilletiaceae</taxon>
        <taxon>Tilletia</taxon>
    </lineage>
</organism>
<dbReference type="AlphaFoldDB" id="A0AAN6JP13"/>
<dbReference type="EMBL" id="JAPDMZ010000583">
    <property type="protein sequence ID" value="KAK0542232.1"/>
    <property type="molecule type" value="Genomic_DNA"/>
</dbReference>
<accession>A0AAN6JP13</accession>
<comment type="caution">
    <text evidence="2">The sequence shown here is derived from an EMBL/GenBank/DDBJ whole genome shotgun (WGS) entry which is preliminary data.</text>
</comment>
<name>A0AAN6JP13_9BASI</name>
<feature type="region of interest" description="Disordered" evidence="1">
    <location>
        <begin position="1"/>
        <end position="35"/>
    </location>
</feature>
<sequence length="222" mass="24489">MSEHKDRSSPASSSVSEDEVEQATQAASIPSHDASGVSASSLGTLTVTNAHQSNADLLQSWTRYRAAVLSGLTLTEDACPICDALELPAGHSPSHCPQGGLDFQSQVDFRKSIHNQWGYGQACFFCNLPQDICGRRNDEKTCDLSKYKDTVKIIIMFLTLNRSQLEQAVEYARLINPSYNPGLPHGPSEMGDWRQLEYFLGRPTYMIFQAVAMVLIRFAGKI</sequence>